<evidence type="ECO:0000256" key="4">
    <source>
        <dbReference type="ARBA" id="ARBA00022827"/>
    </source>
</evidence>
<evidence type="ECO:0000256" key="2">
    <source>
        <dbReference type="ARBA" id="ARBA00008000"/>
    </source>
</evidence>
<evidence type="ECO:0000256" key="1">
    <source>
        <dbReference type="ARBA" id="ARBA00001974"/>
    </source>
</evidence>
<comment type="cofactor">
    <cofactor evidence="1">
        <name>FAD</name>
        <dbReference type="ChEBI" id="CHEBI:57692"/>
    </cofactor>
</comment>
<dbReference type="SUPFAM" id="SSF55103">
    <property type="entry name" value="FAD-linked oxidases, C-terminal domain"/>
    <property type="match status" value="1"/>
</dbReference>
<dbReference type="PANTHER" id="PTHR11748">
    <property type="entry name" value="D-LACTATE DEHYDROGENASE"/>
    <property type="match status" value="1"/>
</dbReference>
<reference evidence="5" key="1">
    <citation type="journal article" date="2019" name="Sci. Rep.">
        <title>Draft genome of Tanacetum cinerariifolium, the natural source of mosquito coil.</title>
        <authorList>
            <person name="Yamashiro T."/>
            <person name="Shiraishi A."/>
            <person name="Satake H."/>
            <person name="Nakayama K."/>
        </authorList>
    </citation>
    <scope>NUCLEOTIDE SEQUENCE</scope>
</reference>
<accession>A0A699WQW6</accession>
<dbReference type="GO" id="GO:0005739">
    <property type="term" value="C:mitochondrion"/>
    <property type="evidence" value="ECO:0007669"/>
    <property type="project" value="TreeGrafter"/>
</dbReference>
<dbReference type="InterPro" id="IPR016169">
    <property type="entry name" value="FAD-bd_PCMH_sub2"/>
</dbReference>
<dbReference type="PANTHER" id="PTHR11748:SF111">
    <property type="entry name" value="D-LACTATE DEHYDROGENASE, MITOCHONDRIAL-RELATED"/>
    <property type="match status" value="1"/>
</dbReference>
<dbReference type="Gene3D" id="3.30.465.10">
    <property type="match status" value="1"/>
</dbReference>
<dbReference type="GO" id="GO:0050660">
    <property type="term" value="F:flavin adenine dinucleotide binding"/>
    <property type="evidence" value="ECO:0007669"/>
    <property type="project" value="InterPro"/>
</dbReference>
<proteinExistence type="inferred from homology"/>
<gene>
    <name evidence="5" type="ORF">Tci_920599</name>
</gene>
<name>A0A699WQW6_TANCI</name>
<feature type="non-terminal residue" evidence="5">
    <location>
        <position position="51"/>
    </location>
</feature>
<organism evidence="5">
    <name type="scientific">Tanacetum cinerariifolium</name>
    <name type="common">Dalmatian daisy</name>
    <name type="synonym">Chrysanthemum cinerariifolium</name>
    <dbReference type="NCBI Taxonomy" id="118510"/>
    <lineage>
        <taxon>Eukaryota</taxon>
        <taxon>Viridiplantae</taxon>
        <taxon>Streptophyta</taxon>
        <taxon>Embryophyta</taxon>
        <taxon>Tracheophyta</taxon>
        <taxon>Spermatophyta</taxon>
        <taxon>Magnoliopsida</taxon>
        <taxon>eudicotyledons</taxon>
        <taxon>Gunneridae</taxon>
        <taxon>Pentapetalae</taxon>
        <taxon>asterids</taxon>
        <taxon>campanulids</taxon>
        <taxon>Asterales</taxon>
        <taxon>Asteraceae</taxon>
        <taxon>Asteroideae</taxon>
        <taxon>Anthemideae</taxon>
        <taxon>Anthemidinae</taxon>
        <taxon>Tanacetum</taxon>
    </lineage>
</organism>
<comment type="similarity">
    <text evidence="2">Belongs to the FAD-binding oxidoreductase/transferase type 4 family.</text>
</comment>
<protein>
    <submittedName>
        <fullName evidence="5">D-lactate dehydrogenase [cytochrome], mitochondrial</fullName>
    </submittedName>
</protein>
<evidence type="ECO:0000313" key="5">
    <source>
        <dbReference type="EMBL" id="GFD48630.1"/>
    </source>
</evidence>
<keyword evidence="3" id="KW-0285">Flavoprotein</keyword>
<dbReference type="GO" id="GO:0008720">
    <property type="term" value="F:D-lactate dehydrogenase (NAD+) activity"/>
    <property type="evidence" value="ECO:0007669"/>
    <property type="project" value="TreeGrafter"/>
</dbReference>
<dbReference type="GO" id="GO:0004458">
    <property type="term" value="F:D-lactate dehydrogenase (cytochrome) activity"/>
    <property type="evidence" value="ECO:0007669"/>
    <property type="project" value="TreeGrafter"/>
</dbReference>
<dbReference type="GO" id="GO:1903457">
    <property type="term" value="P:lactate catabolic process"/>
    <property type="evidence" value="ECO:0007669"/>
    <property type="project" value="TreeGrafter"/>
</dbReference>
<comment type="caution">
    <text evidence="5">The sequence shown here is derived from an EMBL/GenBank/DDBJ whole genome shotgun (WGS) entry which is preliminary data.</text>
</comment>
<keyword evidence="4" id="KW-0274">FAD</keyword>
<dbReference type="EMBL" id="BKCJ011726708">
    <property type="protein sequence ID" value="GFD48630.1"/>
    <property type="molecule type" value="Genomic_DNA"/>
</dbReference>
<dbReference type="InterPro" id="IPR016164">
    <property type="entry name" value="FAD-linked_Oxase-like_C"/>
</dbReference>
<dbReference type="AlphaFoldDB" id="A0A699WQW6"/>
<sequence>MIGSEGTLGVITEVTLRLQKIPEHSIVAMCSFPTVKDAADVAIAAMMSGIQ</sequence>
<evidence type="ECO:0000256" key="3">
    <source>
        <dbReference type="ARBA" id="ARBA00022630"/>
    </source>
</evidence>